<sequence>MHIFKDIYDYRELLKTNVKKDIRGKYKGSFLGILWSFINPLLQVVVYWIVFPYLMRGAGGDNYLVYLITGLIPWTFFLTTVSTGTTSIKANAGIIKKVYFPREILLISQVLSGLVNFFISCIIIFIFCFAFGYGISIQILMLPVVALIQSILILGIILLLSSLNAYIQDLEYIVSFLLTMGMYATPVIYDLSLLDGAGVLGQIIRMNPLTILVTSYRDIFMYHVWPPLKPLGAVALLALVILVIGYAVFKKLEKGFAEEL</sequence>
<evidence type="ECO:0000256" key="2">
    <source>
        <dbReference type="ARBA" id="ARBA00007783"/>
    </source>
</evidence>
<dbReference type="OrthoDB" id="9794365at2"/>
<dbReference type="PROSITE" id="PS51012">
    <property type="entry name" value="ABC_TM2"/>
    <property type="match status" value="1"/>
</dbReference>
<keyword evidence="4 9" id="KW-1003">Cell membrane</keyword>
<dbReference type="GO" id="GO:0015920">
    <property type="term" value="P:lipopolysaccharide transport"/>
    <property type="evidence" value="ECO:0007669"/>
    <property type="project" value="TreeGrafter"/>
</dbReference>
<evidence type="ECO:0000259" key="10">
    <source>
        <dbReference type="PROSITE" id="PS51012"/>
    </source>
</evidence>
<feature type="transmembrane region" description="Helical" evidence="9">
    <location>
        <begin position="231"/>
        <end position="249"/>
    </location>
</feature>
<keyword evidence="8 9" id="KW-0472">Membrane</keyword>
<dbReference type="InterPro" id="IPR047817">
    <property type="entry name" value="ABC2_TM_bact-type"/>
</dbReference>
<reference evidence="11 12" key="1">
    <citation type="submission" date="2008-11" db="EMBL/GenBank/DDBJ databases">
        <title>Draft genome sequence of Eubacterium biforme (DSM 3989).</title>
        <authorList>
            <person name="Sudarsanam P."/>
            <person name="Ley R."/>
            <person name="Guruge J."/>
            <person name="Turnbaugh P.J."/>
            <person name="Mahowald M."/>
            <person name="Liep D."/>
            <person name="Gordon J."/>
        </authorList>
    </citation>
    <scope>NUCLEOTIDE SEQUENCE [LARGE SCALE GENOMIC DNA]</scope>
    <source>
        <strain evidence="11 12">DSM 3989</strain>
    </source>
</reference>
<dbReference type="Pfam" id="PF01061">
    <property type="entry name" value="ABC2_membrane"/>
    <property type="match status" value="1"/>
</dbReference>
<dbReference type="GO" id="GO:0140359">
    <property type="term" value="F:ABC-type transporter activity"/>
    <property type="evidence" value="ECO:0007669"/>
    <property type="project" value="InterPro"/>
</dbReference>
<feature type="transmembrane region" description="Helical" evidence="9">
    <location>
        <begin position="63"/>
        <end position="83"/>
    </location>
</feature>
<keyword evidence="5" id="KW-0997">Cell inner membrane</keyword>
<keyword evidence="3 9" id="KW-0813">Transport</keyword>
<dbReference type="STRING" id="518637.EUBIFOR_00120"/>
<dbReference type="AlphaFoldDB" id="B7C7H3"/>
<dbReference type="PANTHER" id="PTHR30413">
    <property type="entry name" value="INNER MEMBRANE TRANSPORT PERMEASE"/>
    <property type="match status" value="1"/>
</dbReference>
<keyword evidence="6 9" id="KW-0812">Transmembrane</keyword>
<dbReference type="Proteomes" id="UP000004315">
    <property type="component" value="Unassembled WGS sequence"/>
</dbReference>
<dbReference type="RefSeq" id="WP_003863937.1">
    <property type="nucleotide sequence ID" value="NZ_DS996839.1"/>
</dbReference>
<evidence type="ECO:0000256" key="1">
    <source>
        <dbReference type="ARBA" id="ARBA00004429"/>
    </source>
</evidence>
<feature type="transmembrane region" description="Helical" evidence="9">
    <location>
        <begin position="172"/>
        <end position="189"/>
    </location>
</feature>
<evidence type="ECO:0000256" key="9">
    <source>
        <dbReference type="RuleBase" id="RU361157"/>
    </source>
</evidence>
<comment type="subcellular location">
    <subcellularLocation>
        <location evidence="1">Cell inner membrane</location>
        <topology evidence="1">Multi-pass membrane protein</topology>
    </subcellularLocation>
    <subcellularLocation>
        <location evidence="9">Cell membrane</location>
        <topology evidence="9">Multi-pass membrane protein</topology>
    </subcellularLocation>
</comment>
<gene>
    <name evidence="11" type="primary">rfbA</name>
    <name evidence="11" type="ORF">EUBIFOR_00120</name>
</gene>
<evidence type="ECO:0000256" key="5">
    <source>
        <dbReference type="ARBA" id="ARBA00022519"/>
    </source>
</evidence>
<accession>B7C7H3</accession>
<evidence type="ECO:0000256" key="4">
    <source>
        <dbReference type="ARBA" id="ARBA00022475"/>
    </source>
</evidence>
<feature type="domain" description="ABC transmembrane type-2" evidence="10">
    <location>
        <begin position="31"/>
        <end position="252"/>
    </location>
</feature>
<evidence type="ECO:0000256" key="7">
    <source>
        <dbReference type="ARBA" id="ARBA00022989"/>
    </source>
</evidence>
<protein>
    <recommendedName>
        <fullName evidence="9">Transport permease protein</fullName>
    </recommendedName>
</protein>
<keyword evidence="12" id="KW-1185">Reference proteome</keyword>
<dbReference type="InterPro" id="IPR013525">
    <property type="entry name" value="ABC2_TM"/>
</dbReference>
<keyword evidence="7 9" id="KW-1133">Transmembrane helix</keyword>
<evidence type="ECO:0000313" key="11">
    <source>
        <dbReference type="EMBL" id="EEC91281.1"/>
    </source>
</evidence>
<evidence type="ECO:0000313" key="12">
    <source>
        <dbReference type="Proteomes" id="UP000004315"/>
    </source>
</evidence>
<dbReference type="GO" id="GO:0005886">
    <property type="term" value="C:plasma membrane"/>
    <property type="evidence" value="ECO:0007669"/>
    <property type="project" value="UniProtKB-SubCell"/>
</dbReference>
<feature type="transmembrane region" description="Helical" evidence="9">
    <location>
        <begin position="104"/>
        <end position="133"/>
    </location>
</feature>
<feature type="transmembrane region" description="Helical" evidence="9">
    <location>
        <begin position="139"/>
        <end position="160"/>
    </location>
</feature>
<comment type="caution">
    <text evidence="11">The sequence shown here is derived from an EMBL/GenBank/DDBJ whole genome shotgun (WGS) entry which is preliminary data.</text>
</comment>
<dbReference type="EMBL" id="ABYT01000011">
    <property type="protein sequence ID" value="EEC91281.1"/>
    <property type="molecule type" value="Genomic_DNA"/>
</dbReference>
<evidence type="ECO:0000256" key="6">
    <source>
        <dbReference type="ARBA" id="ARBA00022692"/>
    </source>
</evidence>
<dbReference type="HOGENOM" id="CLU_060703_2_0_9"/>
<organism evidence="11 12">
    <name type="scientific">Holdemanella biformis DSM 3989</name>
    <dbReference type="NCBI Taxonomy" id="518637"/>
    <lineage>
        <taxon>Bacteria</taxon>
        <taxon>Bacillati</taxon>
        <taxon>Bacillota</taxon>
        <taxon>Erysipelotrichia</taxon>
        <taxon>Erysipelotrichales</taxon>
        <taxon>Erysipelotrichaceae</taxon>
        <taxon>Holdemanella</taxon>
    </lineage>
</organism>
<evidence type="ECO:0000256" key="8">
    <source>
        <dbReference type="ARBA" id="ARBA00023136"/>
    </source>
</evidence>
<feature type="transmembrane region" description="Helical" evidence="9">
    <location>
        <begin position="29"/>
        <end position="51"/>
    </location>
</feature>
<comment type="similarity">
    <text evidence="2 9">Belongs to the ABC-2 integral membrane protein family.</text>
</comment>
<evidence type="ECO:0000256" key="3">
    <source>
        <dbReference type="ARBA" id="ARBA00022448"/>
    </source>
</evidence>
<dbReference type="PANTHER" id="PTHR30413:SF8">
    <property type="entry name" value="TRANSPORT PERMEASE PROTEIN"/>
    <property type="match status" value="1"/>
</dbReference>
<proteinExistence type="inferred from homology"/>
<dbReference type="eggNOG" id="COG1682">
    <property type="taxonomic scope" value="Bacteria"/>
</dbReference>
<name>B7C7H3_9FIRM</name>